<feature type="transmembrane region" description="Helical" evidence="1">
    <location>
        <begin position="21"/>
        <end position="43"/>
    </location>
</feature>
<proteinExistence type="predicted"/>
<comment type="caution">
    <text evidence="2">The sequence shown here is derived from an EMBL/GenBank/DDBJ whole genome shotgun (WGS) entry which is preliminary data.</text>
</comment>
<sequence>MTQPQPWQTQVPGPTRPTGGPGTAIVALVLGAFGCVVWLLPIVEAGIRHYLPFPFALGGLVLGIAALTGRRRGKPMAAVGVLLSVIALLLGMFMVGLEVLHG</sequence>
<feature type="transmembrane region" description="Helical" evidence="1">
    <location>
        <begin position="76"/>
        <end position="97"/>
    </location>
</feature>
<feature type="transmembrane region" description="Helical" evidence="1">
    <location>
        <begin position="49"/>
        <end position="69"/>
    </location>
</feature>
<organism evidence="2 3">
    <name type="scientific">Kutzneria buriramensis</name>
    <dbReference type="NCBI Taxonomy" id="1045776"/>
    <lineage>
        <taxon>Bacteria</taxon>
        <taxon>Bacillati</taxon>
        <taxon>Actinomycetota</taxon>
        <taxon>Actinomycetes</taxon>
        <taxon>Pseudonocardiales</taxon>
        <taxon>Pseudonocardiaceae</taxon>
        <taxon>Kutzneria</taxon>
    </lineage>
</organism>
<dbReference type="AlphaFoldDB" id="A0A3E0HGK3"/>
<protein>
    <submittedName>
        <fullName evidence="2">Uncharacterized protein</fullName>
    </submittedName>
</protein>
<accession>A0A3E0HGK3</accession>
<dbReference type="EMBL" id="QUNO01000008">
    <property type="protein sequence ID" value="REH44945.1"/>
    <property type="molecule type" value="Genomic_DNA"/>
</dbReference>
<dbReference type="RefSeq" id="WP_116176837.1">
    <property type="nucleotide sequence ID" value="NZ_CP144375.1"/>
</dbReference>
<evidence type="ECO:0000256" key="1">
    <source>
        <dbReference type="SAM" id="Phobius"/>
    </source>
</evidence>
<keyword evidence="1" id="KW-0472">Membrane</keyword>
<gene>
    <name evidence="2" type="ORF">BCF44_108426</name>
</gene>
<keyword evidence="1" id="KW-1133">Transmembrane helix</keyword>
<name>A0A3E0HGK3_9PSEU</name>
<evidence type="ECO:0000313" key="2">
    <source>
        <dbReference type="EMBL" id="REH44945.1"/>
    </source>
</evidence>
<keyword evidence="3" id="KW-1185">Reference proteome</keyword>
<reference evidence="2 3" key="1">
    <citation type="submission" date="2018-08" db="EMBL/GenBank/DDBJ databases">
        <title>Genomic Encyclopedia of Archaeal and Bacterial Type Strains, Phase II (KMG-II): from individual species to whole genera.</title>
        <authorList>
            <person name="Goeker M."/>
        </authorList>
    </citation>
    <scope>NUCLEOTIDE SEQUENCE [LARGE SCALE GENOMIC DNA]</scope>
    <source>
        <strain evidence="2 3">DSM 45791</strain>
    </source>
</reference>
<dbReference type="Proteomes" id="UP000256269">
    <property type="component" value="Unassembled WGS sequence"/>
</dbReference>
<evidence type="ECO:0000313" key="3">
    <source>
        <dbReference type="Proteomes" id="UP000256269"/>
    </source>
</evidence>
<keyword evidence="1" id="KW-0812">Transmembrane</keyword>